<gene>
    <name evidence="2" type="ORF">ACFQJ9_02585</name>
    <name evidence="3" type="ORF">ACFQJ9_03625</name>
</gene>
<reference evidence="3" key="1">
    <citation type="journal article" date="2014" name="Int. J. Syst. Evol. Microbiol.">
        <title>Complete genome sequence of Corynebacterium casei LMG S-19264T (=DSM 44701T), isolated from a smear-ripened cheese.</title>
        <authorList>
            <consortium name="US DOE Joint Genome Institute (JGI-PGF)"/>
            <person name="Walter F."/>
            <person name="Albersmeier A."/>
            <person name="Kalinowski J."/>
            <person name="Ruckert C."/>
        </authorList>
    </citation>
    <scope>NUCLEOTIDE SEQUENCE [LARGE SCALE GENOMIC DNA]</scope>
    <source>
        <strain evidence="3">NBRC 114356</strain>
    </source>
</reference>
<evidence type="ECO:0000256" key="1">
    <source>
        <dbReference type="SAM" id="MobiDB-lite"/>
    </source>
</evidence>
<dbReference type="AlphaFoldDB" id="A0ABD5Z072"/>
<dbReference type="EMBL" id="JBHTAR010000004">
    <property type="protein sequence ID" value="MFC7198359.1"/>
    <property type="molecule type" value="Genomic_DNA"/>
</dbReference>
<organism evidence="3 4">
    <name type="scientific">Halospeciosus flavus</name>
    <dbReference type="NCBI Taxonomy" id="3032283"/>
    <lineage>
        <taxon>Archaea</taxon>
        <taxon>Methanobacteriati</taxon>
        <taxon>Methanobacteriota</taxon>
        <taxon>Stenosarchaea group</taxon>
        <taxon>Halobacteria</taxon>
        <taxon>Halobacteriales</taxon>
        <taxon>Halobacteriaceae</taxon>
        <taxon>Halospeciosus</taxon>
    </lineage>
</organism>
<keyword evidence="4" id="KW-1185">Reference proteome</keyword>
<reference evidence="3" key="3">
    <citation type="submission" date="2024-09" db="EMBL/GenBank/DDBJ databases">
        <authorList>
            <person name="Sun Q."/>
        </authorList>
    </citation>
    <scope>NUCLEOTIDE SEQUENCE</scope>
    <source>
        <strain evidence="3">NBRC 114356</strain>
    </source>
</reference>
<dbReference type="EMBL" id="JBHTAR010000004">
    <property type="protein sequence ID" value="MFC7198544.1"/>
    <property type="molecule type" value="Genomic_DNA"/>
</dbReference>
<reference evidence="4" key="2">
    <citation type="journal article" date="2019" name="Int. J. Syst. Evol. Microbiol.">
        <title>The Global Catalogue of Microorganisms (GCM) 10K type strain sequencing project: providing services to taxonomists for standard genome sequencing and annotation.</title>
        <authorList>
            <consortium name="The Broad Institute Genomics Platform"/>
            <consortium name="The Broad Institute Genome Sequencing Center for Infectious Disease"/>
            <person name="Wu L."/>
            <person name="Ma J."/>
        </authorList>
    </citation>
    <scope>NUCLEOTIDE SEQUENCE [LARGE SCALE GENOMIC DNA]</scope>
    <source>
        <strain evidence="4">XZGYJ-43</strain>
    </source>
</reference>
<accession>A0ABD5Z072</accession>
<sequence>MPPTVKRRSERYENIEGGDSELFNGRPSLTATKNFEDRIHETTGLNYCSKGKEVDTESLISMPENSHIIRDSVNQ</sequence>
<comment type="caution">
    <text evidence="3">The sequence shown here is derived from an EMBL/GenBank/DDBJ whole genome shotgun (WGS) entry which is preliminary data.</text>
</comment>
<evidence type="ECO:0000313" key="2">
    <source>
        <dbReference type="EMBL" id="MFC7198359.1"/>
    </source>
</evidence>
<dbReference type="RefSeq" id="WP_382267821.1">
    <property type="nucleotide sequence ID" value="NZ_JBHTAR010000004.1"/>
</dbReference>
<dbReference type="Proteomes" id="UP001596447">
    <property type="component" value="Unassembled WGS sequence"/>
</dbReference>
<evidence type="ECO:0000313" key="3">
    <source>
        <dbReference type="EMBL" id="MFC7198544.1"/>
    </source>
</evidence>
<feature type="region of interest" description="Disordered" evidence="1">
    <location>
        <begin position="1"/>
        <end position="28"/>
    </location>
</feature>
<name>A0ABD5Z072_9EURY</name>
<proteinExistence type="predicted"/>
<evidence type="ECO:0000313" key="4">
    <source>
        <dbReference type="Proteomes" id="UP001596447"/>
    </source>
</evidence>
<protein>
    <submittedName>
        <fullName evidence="3">Uncharacterized protein</fullName>
    </submittedName>
</protein>